<feature type="chain" id="PRO_5016558024" description="Amino acid ABC transporter substrate-binding protein" evidence="1">
    <location>
        <begin position="21"/>
        <end position="91"/>
    </location>
</feature>
<gene>
    <name evidence="2" type="ORF">CUC15_08245</name>
</gene>
<evidence type="ECO:0000313" key="2">
    <source>
        <dbReference type="EMBL" id="AXI08905.1"/>
    </source>
</evidence>
<organism evidence="2 3">
    <name type="scientific">Oceanobacillus zhaokaii</name>
    <dbReference type="NCBI Taxonomy" id="2052660"/>
    <lineage>
        <taxon>Bacteria</taxon>
        <taxon>Bacillati</taxon>
        <taxon>Bacillota</taxon>
        <taxon>Bacilli</taxon>
        <taxon>Bacillales</taxon>
        <taxon>Bacillaceae</taxon>
        <taxon>Oceanobacillus</taxon>
    </lineage>
</organism>
<dbReference type="AlphaFoldDB" id="A0A345PFX5"/>
<proteinExistence type="predicted"/>
<dbReference type="SUPFAM" id="SSF53850">
    <property type="entry name" value="Periplasmic binding protein-like II"/>
    <property type="match status" value="1"/>
</dbReference>
<keyword evidence="1" id="KW-0732">Signal</keyword>
<evidence type="ECO:0000256" key="1">
    <source>
        <dbReference type="SAM" id="SignalP"/>
    </source>
</evidence>
<dbReference type="Proteomes" id="UP000253908">
    <property type="component" value="Chromosome"/>
</dbReference>
<evidence type="ECO:0008006" key="4">
    <source>
        <dbReference type="Google" id="ProtNLM"/>
    </source>
</evidence>
<dbReference type="RefSeq" id="WP_114916199.1">
    <property type="nucleotide sequence ID" value="NZ_CP024848.1"/>
</dbReference>
<dbReference type="Gene3D" id="3.40.190.10">
    <property type="entry name" value="Periplasmic binding protein-like II"/>
    <property type="match status" value="1"/>
</dbReference>
<name>A0A345PFX5_9BACI</name>
<dbReference type="OrthoDB" id="8613538at2"/>
<reference evidence="3" key="1">
    <citation type="submission" date="2017-11" db="EMBL/GenBank/DDBJ databases">
        <authorList>
            <person name="Zhu W."/>
        </authorList>
    </citation>
    <scope>NUCLEOTIDE SEQUENCE [LARGE SCALE GENOMIC DNA]</scope>
    <source>
        <strain evidence="3">160</strain>
    </source>
</reference>
<keyword evidence="3" id="KW-1185">Reference proteome</keyword>
<evidence type="ECO:0000313" key="3">
    <source>
        <dbReference type="Proteomes" id="UP000253908"/>
    </source>
</evidence>
<accession>A0A345PFX5</accession>
<sequence length="91" mass="10013">MKKIWLLVVFCAFNPLGACGDSSEKEISSEKSNNADEKWAEIQDAGEIVVGNSGTLFPASYYEGGEGIVDKLTGYNVELMREIANRHELDI</sequence>
<feature type="signal peptide" evidence="1">
    <location>
        <begin position="1"/>
        <end position="20"/>
    </location>
</feature>
<protein>
    <recommendedName>
        <fullName evidence="4">Amino acid ABC transporter substrate-binding protein</fullName>
    </recommendedName>
</protein>
<dbReference type="EMBL" id="CP024848">
    <property type="protein sequence ID" value="AXI08905.1"/>
    <property type="molecule type" value="Genomic_DNA"/>
</dbReference>
<dbReference type="KEGG" id="ocn:CUC15_08245"/>